<dbReference type="PROSITE" id="PS50102">
    <property type="entry name" value="RRM"/>
    <property type="match status" value="1"/>
</dbReference>
<dbReference type="GO" id="GO:0003723">
    <property type="term" value="F:RNA binding"/>
    <property type="evidence" value="ECO:0007669"/>
    <property type="project" value="UniProtKB-UniRule"/>
</dbReference>
<evidence type="ECO:0000259" key="4">
    <source>
        <dbReference type="PROSITE" id="PS50102"/>
    </source>
</evidence>
<dbReference type="InterPro" id="IPR012677">
    <property type="entry name" value="Nucleotide-bd_a/b_plait_sf"/>
</dbReference>
<organism evidence="5 6">
    <name type="scientific">Biomphalaria glabrata</name>
    <name type="common">Bloodfluke planorb</name>
    <name type="synonym">Freshwater snail</name>
    <dbReference type="NCBI Taxonomy" id="6526"/>
    <lineage>
        <taxon>Eukaryota</taxon>
        <taxon>Metazoa</taxon>
        <taxon>Spiralia</taxon>
        <taxon>Lophotrochozoa</taxon>
        <taxon>Mollusca</taxon>
        <taxon>Gastropoda</taxon>
        <taxon>Heterobranchia</taxon>
        <taxon>Euthyneura</taxon>
        <taxon>Panpulmonata</taxon>
        <taxon>Hygrophila</taxon>
        <taxon>Lymnaeoidea</taxon>
        <taxon>Planorbidae</taxon>
        <taxon>Biomphalaria</taxon>
    </lineage>
</organism>
<dbReference type="SUPFAM" id="SSF54928">
    <property type="entry name" value="RNA-binding domain, RBD"/>
    <property type="match status" value="1"/>
</dbReference>
<accession>A0A9W3BAH3</accession>
<dbReference type="InterPro" id="IPR035979">
    <property type="entry name" value="RBD_domain_sf"/>
</dbReference>
<dbReference type="RefSeq" id="XP_055896527.1">
    <property type="nucleotide sequence ID" value="XM_056040552.1"/>
</dbReference>
<evidence type="ECO:0000313" key="6">
    <source>
        <dbReference type="RefSeq" id="XP_055896527.1"/>
    </source>
</evidence>
<dbReference type="Gene3D" id="3.90.1720.10">
    <property type="entry name" value="endopeptidase domain like (from Nostoc punctiforme)"/>
    <property type="match status" value="1"/>
</dbReference>
<proteinExistence type="predicted"/>
<keyword evidence="1 2" id="KW-0694">RNA-binding</keyword>
<dbReference type="AlphaFoldDB" id="A0A9W3BAH3"/>
<sequence length="360" mass="40412">MDRSRSNLNNMKAKLTRARATQLSSCLQDRHHADKIKEKKSLSENASLTDCQLDFYCKVANGPKVTSQIPDDGPFCAYVGNISSDTKASDLEQLFSKLDVATVRIMCEGGCPRGYAYIDFKTKESLLEALTYNNKEYMDHSIYVDLATEQNHGATDDCRDLSNELDMTDGDWRGDPVDMEDSYREMYSIGSVLEFSLGTSKHWGIYIGGGQIVHAVINNESSGFFSNFVIELASICRVGRPNMYMDEAYMKLFSKEADSPNEIVRRALHRIGTTTSMNNLQFVQYCLYGSNHTLLKVLVAALAVTLALMYPSVIKAAFILLAEYQNVIDVLFFLLFGFFLSVCILSHQPGENFSRPRAQK</sequence>
<keyword evidence="3" id="KW-0472">Membrane</keyword>
<dbReference type="Pfam" id="PF00076">
    <property type="entry name" value="RRM_1"/>
    <property type="match status" value="1"/>
</dbReference>
<keyword evidence="3" id="KW-0812">Transmembrane</keyword>
<dbReference type="PANTHER" id="PTHR23236">
    <property type="entry name" value="EUKARYOTIC TRANSLATION INITIATION FACTOR 4B/4H"/>
    <property type="match status" value="1"/>
</dbReference>
<gene>
    <name evidence="6" type="primary">LOC106074790</name>
</gene>
<dbReference type="Pfam" id="PF04970">
    <property type="entry name" value="LRAT"/>
    <property type="match status" value="1"/>
</dbReference>
<evidence type="ECO:0000313" key="5">
    <source>
        <dbReference type="Proteomes" id="UP001165740"/>
    </source>
</evidence>
<evidence type="ECO:0000256" key="3">
    <source>
        <dbReference type="SAM" id="Phobius"/>
    </source>
</evidence>
<dbReference type="InterPro" id="IPR000504">
    <property type="entry name" value="RRM_dom"/>
</dbReference>
<dbReference type="InterPro" id="IPR007053">
    <property type="entry name" value="LRAT_dom"/>
</dbReference>
<evidence type="ECO:0000256" key="2">
    <source>
        <dbReference type="PROSITE-ProRule" id="PRU00176"/>
    </source>
</evidence>
<feature type="domain" description="RRM" evidence="4">
    <location>
        <begin position="75"/>
        <end position="149"/>
    </location>
</feature>
<name>A0A9W3BAH3_BIOGL</name>
<dbReference type="Gene3D" id="3.30.70.330">
    <property type="match status" value="1"/>
</dbReference>
<feature type="transmembrane region" description="Helical" evidence="3">
    <location>
        <begin position="327"/>
        <end position="347"/>
    </location>
</feature>
<protein>
    <submittedName>
        <fullName evidence="6">Uncharacterized protein LOC106074790 isoform X2</fullName>
    </submittedName>
</protein>
<keyword evidence="3" id="KW-1133">Transmembrane helix</keyword>
<keyword evidence="5" id="KW-1185">Reference proteome</keyword>
<dbReference type="PANTHER" id="PTHR23236:SF11">
    <property type="entry name" value="EUKARYOTIC TRANSLATION INITIATION FACTOR 4H"/>
    <property type="match status" value="1"/>
</dbReference>
<reference evidence="6" key="1">
    <citation type="submission" date="2025-08" db="UniProtKB">
        <authorList>
            <consortium name="RefSeq"/>
        </authorList>
    </citation>
    <scope>IDENTIFICATION</scope>
</reference>
<feature type="transmembrane region" description="Helical" evidence="3">
    <location>
        <begin position="297"/>
        <end position="321"/>
    </location>
</feature>
<dbReference type="SMART" id="SM00360">
    <property type="entry name" value="RRM"/>
    <property type="match status" value="1"/>
</dbReference>
<dbReference type="Proteomes" id="UP001165740">
    <property type="component" value="Chromosome 9"/>
</dbReference>
<evidence type="ECO:0000256" key="1">
    <source>
        <dbReference type="ARBA" id="ARBA00022884"/>
    </source>
</evidence>
<dbReference type="GeneID" id="106074790"/>